<sequence>MSPHDDAAGRASSTSSSLRRRTIVGGALSGALALGAATLPATAASAAPIRGLPGEISRKINVPTQNKRVLYDNLVVSIGGDSARIFIPQSVKPNQTTPVPVIWFIHSAQADHNSLNSVFKYPAELAVEKGAIAICQTLGGTLWTNDTAQGHQRNGYAYLSGLFPIRASYMWSLSAGGALACENYGSKVIPGINGLYLVNGVYDLRDIHDRSLRGRISIGDAFGSTAQIDAHNPKRLPSSAWAGTNIRVVVSDADHVDTSVPPTLHGLALVAKAKSTAKEASVRYHTLGHNPPSWANQDGIDAIFRWHAALGTTTPPTTTPVAVPAPVARWDFAQTSGPFTASNGAFPLSQIGSTAAATIATPFGRGLALKGSSALAVPKASVGALNRGAGSGKVTVAAWVRQNDPNTGCVAGVWSDSAGAAGRSYGLFYDVSSYGGADRACFYVSRSGGATPGYPYPRDYSATKTLMTPGVWQLHVGTYDGAVATSYLNGVASAYPSFTDSTGATYARNPYAFSSGLNPLPADFTVGASRTGGVLGNFAIADVARLRVWDVALTAAQVKAIYTQESALL</sequence>
<dbReference type="SUPFAM" id="SSF53474">
    <property type="entry name" value="alpha/beta-Hydrolases"/>
    <property type="match status" value="1"/>
</dbReference>
<dbReference type="InterPro" id="IPR013320">
    <property type="entry name" value="ConA-like_dom_sf"/>
</dbReference>
<comment type="caution">
    <text evidence="1">The sequence shown here is derived from an EMBL/GenBank/DDBJ whole genome shotgun (WGS) entry which is preliminary data.</text>
</comment>
<dbReference type="RefSeq" id="WP_055792338.1">
    <property type="nucleotide sequence ID" value="NZ_PZPL01000001.1"/>
</dbReference>
<reference evidence="1 2" key="1">
    <citation type="submission" date="2018-03" db="EMBL/GenBank/DDBJ databases">
        <title>Bacteriophage NCPPB3778 and a type I-E CRISPR drive the evolution of the US Biological Select Agent, Rathayibacter toxicus.</title>
        <authorList>
            <person name="Davis E.W.II."/>
            <person name="Tabima J.F."/>
            <person name="Weisberg A.J."/>
            <person name="Dantas Lopes L."/>
            <person name="Wiseman M.S."/>
            <person name="Wiseman M.S."/>
            <person name="Pupko T."/>
            <person name="Belcher M.S."/>
            <person name="Sechler A.J."/>
            <person name="Tancos M.A."/>
            <person name="Schroeder B.K."/>
            <person name="Murray T.D."/>
            <person name="Luster D.G."/>
            <person name="Schneider W.L."/>
            <person name="Rogers E."/>
            <person name="Andreote F.D."/>
            <person name="Grunwald N.J."/>
            <person name="Putnam M.L."/>
            <person name="Chang J.H."/>
        </authorList>
    </citation>
    <scope>NUCLEOTIDE SEQUENCE [LARGE SCALE GENOMIC DNA]</scope>
    <source>
        <strain evidence="1 2">DSM 15933</strain>
    </source>
</reference>
<name>A0A2T4UW99_9MICO</name>
<accession>A0A2T4UW99</accession>
<dbReference type="EMBL" id="PZPL01000001">
    <property type="protein sequence ID" value="PTL73797.1"/>
    <property type="molecule type" value="Genomic_DNA"/>
</dbReference>
<dbReference type="InterPro" id="IPR029058">
    <property type="entry name" value="AB_hydrolase_fold"/>
</dbReference>
<evidence type="ECO:0000313" key="1">
    <source>
        <dbReference type="EMBL" id="PTL73797.1"/>
    </source>
</evidence>
<protein>
    <submittedName>
        <fullName evidence="1">Uncharacterized protein</fullName>
    </submittedName>
</protein>
<dbReference type="Proteomes" id="UP000241085">
    <property type="component" value="Unassembled WGS sequence"/>
</dbReference>
<dbReference type="Gene3D" id="2.60.120.200">
    <property type="match status" value="1"/>
</dbReference>
<dbReference type="AlphaFoldDB" id="A0A2T4UW99"/>
<dbReference type="PROSITE" id="PS51318">
    <property type="entry name" value="TAT"/>
    <property type="match status" value="1"/>
</dbReference>
<organism evidence="1 2">
    <name type="scientific">Rathayibacter caricis DSM 15933</name>
    <dbReference type="NCBI Taxonomy" id="1328867"/>
    <lineage>
        <taxon>Bacteria</taxon>
        <taxon>Bacillati</taxon>
        <taxon>Actinomycetota</taxon>
        <taxon>Actinomycetes</taxon>
        <taxon>Micrococcales</taxon>
        <taxon>Microbacteriaceae</taxon>
        <taxon>Rathayibacter</taxon>
    </lineage>
</organism>
<dbReference type="Gene3D" id="3.40.50.1820">
    <property type="entry name" value="alpha/beta hydrolase"/>
    <property type="match status" value="1"/>
</dbReference>
<keyword evidence="2" id="KW-1185">Reference proteome</keyword>
<proteinExistence type="predicted"/>
<dbReference type="Pfam" id="PF13385">
    <property type="entry name" value="Laminin_G_3"/>
    <property type="match status" value="1"/>
</dbReference>
<dbReference type="InterPro" id="IPR006311">
    <property type="entry name" value="TAT_signal"/>
</dbReference>
<gene>
    <name evidence="1" type="ORF">C1I63_13765</name>
</gene>
<evidence type="ECO:0000313" key="2">
    <source>
        <dbReference type="Proteomes" id="UP000241085"/>
    </source>
</evidence>
<dbReference type="SUPFAM" id="SSF49899">
    <property type="entry name" value="Concanavalin A-like lectins/glucanases"/>
    <property type="match status" value="1"/>
</dbReference>